<dbReference type="Pfam" id="PF13646">
    <property type="entry name" value="HEAT_2"/>
    <property type="match status" value="1"/>
</dbReference>
<dbReference type="SMART" id="SM00567">
    <property type="entry name" value="EZ_HEAT"/>
    <property type="match status" value="3"/>
</dbReference>
<dbReference type="SUPFAM" id="SSF49785">
    <property type="entry name" value="Galactose-binding domain-like"/>
    <property type="match status" value="2"/>
</dbReference>
<dbReference type="InterPro" id="IPR004155">
    <property type="entry name" value="PBS_lyase_HEAT"/>
</dbReference>
<evidence type="ECO:0000256" key="1">
    <source>
        <dbReference type="SAM" id="MobiDB-lite"/>
    </source>
</evidence>
<dbReference type="InterPro" id="IPR011042">
    <property type="entry name" value="6-blade_b-propeller_TolB-like"/>
</dbReference>
<accession>A0A381ZQ94</accession>
<dbReference type="PANTHER" id="PTHR33546">
    <property type="entry name" value="LARGE, MULTIFUNCTIONAL SECRETED PROTEIN-RELATED"/>
    <property type="match status" value="1"/>
</dbReference>
<sequence length="848" mass="91206">TGEVYAGVDRIGSLGKGGGKGKIIRLIDADHDGVSEAHTVYAVIDNPRGIVPVGDKLYVLHTKWGEGKKFEGMFLSVLTDANGDGKADGPPKHLVKEISTRKFNQARGVDHTTNGIRMGIDGWIYVAIGDFGFVDAEGTDGTKLTMYGGGVIRVRPDGTELETYAHGLRNIYDVAIDPFMNMYTRGNTNDGGGWNMRFIHEIQTGEYGYPKLFKRYTSEIIPALVDVGGGSGTGAMFFDEPGWPEKYNDVPMMCDWGRGQLFIHRITPDGPSFTQEQENFIKCGRITDVDCDGSGRLFIGSWSNSGFSGGNGGYVARVVPKGWKYKEFPNLQKRNAMDLANMLSTPSAKTRLHAQQEILRRGGSGKEVLAVAVDKKLDPKSRVAAIYTLKQLLGTKSHKDLLKLVDDPAVAEHALRALGDRKTQLDGIPQAPFTKALKSKDPRVQVAAAVALGRLGDKSAASALLSVSNPPEVDPLPASAAPPKQDSGPQDIHQSSLIVGNKVHAFDVDISGWKELYLTIGHGGNGDGNDHGGWFEPTLVKKDGTVVKLTDVKWSKATQGWGKTGVGISPTGAKLGRSDKKPMAFGIGSHAVSVISYKKLPAGVVRFKCVVGLASTHRGGRVRFYVSNKVIKKFAGGGKKQIAEGPHATPNAASILPHIARQALVALEASSACVDAIGTPNQSGALMALRYMHTPDAADALIGRLKGTKDSDTQQRIARSLIRLVNLEKPYKGDTWWSTRPDTRGPYYYPTAWEKTEAISAALLEAAKRGDAALRHVISELAQKDRVKIAGLPKADDPVIAAVEQPTVDLEKIKNKKGQVGKMSVEDIAIALTKIKGNPKKGPALFTA</sequence>
<evidence type="ECO:0000259" key="3">
    <source>
        <dbReference type="Pfam" id="PF23500"/>
    </source>
</evidence>
<feature type="non-terminal residue" evidence="4">
    <location>
        <position position="848"/>
    </location>
</feature>
<proteinExistence type="predicted"/>
<gene>
    <name evidence="4" type="ORF">METZ01_LOCUS143791</name>
</gene>
<feature type="domain" description="DUF7133" evidence="3">
    <location>
        <begin position="19"/>
        <end position="277"/>
    </location>
</feature>
<dbReference type="InterPro" id="IPR011041">
    <property type="entry name" value="Quinoprot_gluc/sorb_DH_b-prop"/>
</dbReference>
<dbReference type="AlphaFoldDB" id="A0A381ZQ94"/>
<name>A0A381ZQ94_9ZZZZ</name>
<protein>
    <submittedName>
        <fullName evidence="4">Uncharacterized protein</fullName>
    </submittedName>
</protein>
<feature type="domain" description="Glycosyl hydrolase family 98 putative carbohydrate-binding module" evidence="2">
    <location>
        <begin position="547"/>
        <end position="627"/>
    </location>
</feature>
<dbReference type="PANTHER" id="PTHR33546:SF1">
    <property type="entry name" value="LARGE, MULTIFUNCTIONAL SECRETED PROTEIN"/>
    <property type="match status" value="1"/>
</dbReference>
<dbReference type="Pfam" id="PF23500">
    <property type="entry name" value="DUF7133"/>
    <property type="match status" value="1"/>
</dbReference>
<dbReference type="InterPro" id="IPR008979">
    <property type="entry name" value="Galactose-bd-like_sf"/>
</dbReference>
<organism evidence="4">
    <name type="scientific">marine metagenome</name>
    <dbReference type="NCBI Taxonomy" id="408172"/>
    <lineage>
        <taxon>unclassified sequences</taxon>
        <taxon>metagenomes</taxon>
        <taxon>ecological metagenomes</taxon>
    </lineage>
</organism>
<dbReference type="InterPro" id="IPR016024">
    <property type="entry name" value="ARM-type_fold"/>
</dbReference>
<dbReference type="Gene3D" id="2.120.10.30">
    <property type="entry name" value="TolB, C-terminal domain"/>
    <property type="match status" value="1"/>
</dbReference>
<dbReference type="EMBL" id="UINC01022068">
    <property type="protein sequence ID" value="SVA90937.1"/>
    <property type="molecule type" value="Genomic_DNA"/>
</dbReference>
<evidence type="ECO:0000259" key="2">
    <source>
        <dbReference type="Pfam" id="PF08305"/>
    </source>
</evidence>
<dbReference type="InterPro" id="IPR055557">
    <property type="entry name" value="DUF7133"/>
</dbReference>
<dbReference type="Gene3D" id="2.60.120.1060">
    <property type="entry name" value="NPCBM/NEW2 domain"/>
    <property type="match status" value="2"/>
</dbReference>
<dbReference type="Pfam" id="PF08305">
    <property type="entry name" value="NPCBM"/>
    <property type="match status" value="1"/>
</dbReference>
<dbReference type="Gene3D" id="1.25.10.10">
    <property type="entry name" value="Leucine-rich Repeat Variant"/>
    <property type="match status" value="1"/>
</dbReference>
<dbReference type="SUPFAM" id="SSF48371">
    <property type="entry name" value="ARM repeat"/>
    <property type="match status" value="1"/>
</dbReference>
<dbReference type="SUPFAM" id="SSF50952">
    <property type="entry name" value="Soluble quinoprotein glucose dehydrogenase"/>
    <property type="match status" value="1"/>
</dbReference>
<evidence type="ECO:0000313" key="4">
    <source>
        <dbReference type="EMBL" id="SVA90937.1"/>
    </source>
</evidence>
<dbReference type="InterPro" id="IPR013222">
    <property type="entry name" value="Glyco_hyd_98_carb-bd"/>
</dbReference>
<feature type="region of interest" description="Disordered" evidence="1">
    <location>
        <begin position="467"/>
        <end position="492"/>
    </location>
</feature>
<dbReference type="InterPro" id="IPR011989">
    <property type="entry name" value="ARM-like"/>
</dbReference>
<dbReference type="InterPro" id="IPR038637">
    <property type="entry name" value="NPCBM_sf"/>
</dbReference>
<reference evidence="4" key="1">
    <citation type="submission" date="2018-05" db="EMBL/GenBank/DDBJ databases">
        <authorList>
            <person name="Lanie J.A."/>
            <person name="Ng W.-L."/>
            <person name="Kazmierczak K.M."/>
            <person name="Andrzejewski T.M."/>
            <person name="Davidsen T.M."/>
            <person name="Wayne K.J."/>
            <person name="Tettelin H."/>
            <person name="Glass J.I."/>
            <person name="Rusch D."/>
            <person name="Podicherti R."/>
            <person name="Tsui H.-C.T."/>
            <person name="Winkler M.E."/>
        </authorList>
    </citation>
    <scope>NUCLEOTIDE SEQUENCE</scope>
</reference>
<feature type="non-terminal residue" evidence="4">
    <location>
        <position position="1"/>
    </location>
</feature>